<gene>
    <name evidence="1" type="ORF">BpHYR1_052067</name>
</gene>
<dbReference type="EMBL" id="REGN01009990">
    <property type="protein sequence ID" value="RMZ99938.1"/>
    <property type="molecule type" value="Genomic_DNA"/>
</dbReference>
<sequence>GKCEQLFTKKCDHEYQVQNLKSVKLSVLNLNAVEKAIHYREKEMTKITASQETLNVAKTALSKHANPFNSFSLAQIKANK</sequence>
<feature type="non-terminal residue" evidence="1">
    <location>
        <position position="1"/>
    </location>
</feature>
<evidence type="ECO:0000313" key="1">
    <source>
        <dbReference type="EMBL" id="RMZ99938.1"/>
    </source>
</evidence>
<protein>
    <submittedName>
        <fullName evidence="1">Uncharacterized protein</fullName>
    </submittedName>
</protein>
<proteinExistence type="predicted"/>
<organism evidence="1 2">
    <name type="scientific">Brachionus plicatilis</name>
    <name type="common">Marine rotifer</name>
    <name type="synonym">Brachionus muelleri</name>
    <dbReference type="NCBI Taxonomy" id="10195"/>
    <lineage>
        <taxon>Eukaryota</taxon>
        <taxon>Metazoa</taxon>
        <taxon>Spiralia</taxon>
        <taxon>Gnathifera</taxon>
        <taxon>Rotifera</taxon>
        <taxon>Eurotatoria</taxon>
        <taxon>Monogononta</taxon>
        <taxon>Pseudotrocha</taxon>
        <taxon>Ploima</taxon>
        <taxon>Brachionidae</taxon>
        <taxon>Brachionus</taxon>
    </lineage>
</organism>
<accession>A0A3M7PLT7</accession>
<evidence type="ECO:0000313" key="2">
    <source>
        <dbReference type="Proteomes" id="UP000276133"/>
    </source>
</evidence>
<keyword evidence="2" id="KW-1185">Reference proteome</keyword>
<comment type="caution">
    <text evidence="1">The sequence shown here is derived from an EMBL/GenBank/DDBJ whole genome shotgun (WGS) entry which is preliminary data.</text>
</comment>
<reference evidence="1 2" key="1">
    <citation type="journal article" date="2018" name="Sci. Rep.">
        <title>Genomic signatures of local adaptation to the degree of environmental predictability in rotifers.</title>
        <authorList>
            <person name="Franch-Gras L."/>
            <person name="Hahn C."/>
            <person name="Garcia-Roger E.M."/>
            <person name="Carmona M.J."/>
            <person name="Serra M."/>
            <person name="Gomez A."/>
        </authorList>
    </citation>
    <scope>NUCLEOTIDE SEQUENCE [LARGE SCALE GENOMIC DNA]</scope>
    <source>
        <strain evidence="1">HYR1</strain>
    </source>
</reference>
<name>A0A3M7PLT7_BRAPC</name>
<dbReference type="AlphaFoldDB" id="A0A3M7PLT7"/>
<dbReference type="Proteomes" id="UP000276133">
    <property type="component" value="Unassembled WGS sequence"/>
</dbReference>